<gene>
    <name evidence="1" type="ORF">JQS43_24065</name>
</gene>
<protein>
    <submittedName>
        <fullName evidence="1">Uncharacterized protein</fullName>
    </submittedName>
</protein>
<dbReference type="KEGG" id="nhy:JQS43_24065"/>
<organism evidence="1 2">
    <name type="scientific">Natronosporangium hydrolyticum</name>
    <dbReference type="NCBI Taxonomy" id="2811111"/>
    <lineage>
        <taxon>Bacteria</taxon>
        <taxon>Bacillati</taxon>
        <taxon>Actinomycetota</taxon>
        <taxon>Actinomycetes</taxon>
        <taxon>Micromonosporales</taxon>
        <taxon>Micromonosporaceae</taxon>
        <taxon>Natronosporangium</taxon>
    </lineage>
</organism>
<reference evidence="1" key="1">
    <citation type="submission" date="2021-02" db="EMBL/GenBank/DDBJ databases">
        <title>Natrosporangium hydrolyticum gen. nov., sp. nov, a haloalkaliphilic actinobacterium from a soda solonchak soil.</title>
        <authorList>
            <person name="Sorokin D.Y."/>
            <person name="Khijniak T.V."/>
            <person name="Zakharycheva A.P."/>
            <person name="Boueva O.V."/>
            <person name="Ariskina E.V."/>
            <person name="Hahnke R.L."/>
            <person name="Bunk B."/>
            <person name="Sproer C."/>
            <person name="Schumann P."/>
            <person name="Evtushenko L.I."/>
            <person name="Kublanov I.V."/>
        </authorList>
    </citation>
    <scope>NUCLEOTIDE SEQUENCE</scope>
    <source>
        <strain evidence="1">DSM 106523</strain>
    </source>
</reference>
<accession>A0A895YGA4</accession>
<dbReference type="RefSeq" id="WP_239676656.1">
    <property type="nucleotide sequence ID" value="NZ_CP070499.1"/>
</dbReference>
<dbReference type="Proteomes" id="UP000662857">
    <property type="component" value="Chromosome"/>
</dbReference>
<sequence>MRMTGKRRWWVTGLVAIWAVVLVAAAVWSAQYDPPTVRGQSDLTVGRETLDEAVETIGSVAGAQVAVEIEPYQLTAGCRLTLARPGTEVDQTLVFTVPAGEEEPLLEQLVDELPAQWGARYNPNRNRFFADAGDFVAIRGEVAGEGEVRLTVSTGCRPADTTVDE</sequence>
<dbReference type="EMBL" id="CP070499">
    <property type="protein sequence ID" value="QSB14519.1"/>
    <property type="molecule type" value="Genomic_DNA"/>
</dbReference>
<evidence type="ECO:0000313" key="2">
    <source>
        <dbReference type="Proteomes" id="UP000662857"/>
    </source>
</evidence>
<evidence type="ECO:0000313" key="1">
    <source>
        <dbReference type="EMBL" id="QSB14519.1"/>
    </source>
</evidence>
<dbReference type="AlphaFoldDB" id="A0A895YGA4"/>
<proteinExistence type="predicted"/>
<keyword evidence="2" id="KW-1185">Reference proteome</keyword>
<name>A0A895YGA4_9ACTN</name>